<evidence type="ECO:0000313" key="3">
    <source>
        <dbReference type="Proteomes" id="UP000315753"/>
    </source>
</evidence>
<dbReference type="RefSeq" id="WP_141600821.1">
    <property type="nucleotide sequence ID" value="NZ_JARMSB010000004.1"/>
</dbReference>
<keyword evidence="1" id="KW-0472">Membrane</keyword>
<reference evidence="2 3" key="1">
    <citation type="submission" date="2019-06" db="EMBL/GenBank/DDBJ databases">
        <title>Genome sequence of Ureibacillus terrenus.</title>
        <authorList>
            <person name="Maclea K.S."/>
            <person name="Simoes M."/>
        </authorList>
    </citation>
    <scope>NUCLEOTIDE SEQUENCE [LARGE SCALE GENOMIC DNA]</scope>
    <source>
        <strain evidence="2 3">ATCC BAA-384</strain>
    </source>
</reference>
<evidence type="ECO:0000313" key="2">
    <source>
        <dbReference type="EMBL" id="TQE92269.1"/>
    </source>
</evidence>
<keyword evidence="1" id="KW-1133">Transmembrane helix</keyword>
<keyword evidence="1" id="KW-0812">Transmembrane</keyword>
<accession>A0A540V685</accession>
<protein>
    <recommendedName>
        <fullName evidence="4">Type II secretion system protein</fullName>
    </recommendedName>
</protein>
<keyword evidence="3" id="KW-1185">Reference proteome</keyword>
<comment type="caution">
    <text evidence="2">The sequence shown here is derived from an EMBL/GenBank/DDBJ whole genome shotgun (WGS) entry which is preliminary data.</text>
</comment>
<dbReference type="Proteomes" id="UP000315753">
    <property type="component" value="Unassembled WGS sequence"/>
</dbReference>
<sequence length="111" mass="12665">MWNEKGVSMIESMLTVSVIFVLVSFIPAVFQLKSSLHNQMLELHASQAAYEGVRIAKTTGNTEGRIWIDDVEYTWHLQNDTICVQYNHLDEERLKCVNADGESKTIKKALH</sequence>
<feature type="transmembrane region" description="Helical" evidence="1">
    <location>
        <begin position="12"/>
        <end position="30"/>
    </location>
</feature>
<dbReference type="AlphaFoldDB" id="A0A540V685"/>
<evidence type="ECO:0000256" key="1">
    <source>
        <dbReference type="SAM" id="Phobius"/>
    </source>
</evidence>
<dbReference type="OrthoDB" id="2456326at2"/>
<dbReference type="EMBL" id="VIGD01000001">
    <property type="protein sequence ID" value="TQE92269.1"/>
    <property type="molecule type" value="Genomic_DNA"/>
</dbReference>
<organism evidence="2 3">
    <name type="scientific">Ureibacillus terrenus</name>
    <dbReference type="NCBI Taxonomy" id="118246"/>
    <lineage>
        <taxon>Bacteria</taxon>
        <taxon>Bacillati</taxon>
        <taxon>Bacillota</taxon>
        <taxon>Bacilli</taxon>
        <taxon>Bacillales</taxon>
        <taxon>Caryophanaceae</taxon>
        <taxon>Ureibacillus</taxon>
    </lineage>
</organism>
<proteinExistence type="predicted"/>
<name>A0A540V685_9BACL</name>
<gene>
    <name evidence="2" type="ORF">FKZ59_00755</name>
</gene>
<evidence type="ECO:0008006" key="4">
    <source>
        <dbReference type="Google" id="ProtNLM"/>
    </source>
</evidence>